<proteinExistence type="predicted"/>
<name>A0A222Z1Q5_9CAUD</name>
<evidence type="ECO:0000313" key="1">
    <source>
        <dbReference type="EMBL" id="ASR77867.1"/>
    </source>
</evidence>
<organism evidence="1 2">
    <name type="scientific">Streptomyces phage Peebs</name>
    <dbReference type="NCBI Taxonomy" id="2023994"/>
    <lineage>
        <taxon>Viruses</taxon>
        <taxon>Duplodnaviria</taxon>
        <taxon>Heunggongvirae</taxon>
        <taxon>Uroviricota</taxon>
        <taxon>Caudoviricetes</taxon>
        <taxon>Stanwilliamsviridae</taxon>
        <taxon>Boydwoodruffvirinae</taxon>
        <taxon>Samistivirus</taxon>
        <taxon>Samistivirus peebs</taxon>
    </lineage>
</organism>
<accession>A0A222Z1Q5</accession>
<dbReference type="Proteomes" id="UP000224072">
    <property type="component" value="Segment"/>
</dbReference>
<dbReference type="EMBL" id="MF347638">
    <property type="protein sequence ID" value="ASR77867.1"/>
    <property type="molecule type" value="Genomic_DNA"/>
</dbReference>
<gene>
    <name evidence="1" type="ORF">SEA_PEEBS_206</name>
</gene>
<evidence type="ECO:0000313" key="2">
    <source>
        <dbReference type="Proteomes" id="UP000224072"/>
    </source>
</evidence>
<protein>
    <submittedName>
        <fullName evidence="1">Uncharacterized protein</fullName>
    </submittedName>
</protein>
<sequence length="67" mass="7297">MTLINCSQCGFRLAEDDYMEDGVCGLCLLVALTEELGLYDTNMGGVNEEEVDFARHESDGPSVHEGP</sequence>
<reference evidence="1 2" key="1">
    <citation type="submission" date="2017-06" db="EMBL/GenBank/DDBJ databases">
        <authorList>
            <person name="Gicewicz E.A."/>
            <person name="Hiryak K.M."/>
            <person name="Horoschock A.N."/>
            <person name="Kneeream E.R."/>
            <person name="Luchetta J."/>
            <person name="Mikolon A.R."/>
            <person name="Smith S.N."/>
            <person name="Svintozelskiy S."/>
            <person name="Yucha M.L."/>
            <person name="Manna D.P."/>
            <person name="Pidcock K.A."/>
            <person name="Laing C.E."/>
            <person name="Aguayo I.A."/>
            <person name="Delwel I.O."/>
            <person name="Garcia C."/>
            <person name="Martinez A."/>
            <person name="Hughes L.E."/>
            <person name="Garlena R.A."/>
            <person name="Russell D.A."/>
            <person name="Pope W.H."/>
            <person name="Jacobs-Sera D."/>
            <person name="Hendrix R.W."/>
            <person name="Hatfull G.F."/>
        </authorList>
    </citation>
    <scope>NUCLEOTIDE SEQUENCE [LARGE SCALE GENOMIC DNA]</scope>
</reference>
<keyword evidence="2" id="KW-1185">Reference proteome</keyword>